<accession>A0ABY8XH32</accession>
<dbReference type="InterPro" id="IPR014030">
    <property type="entry name" value="Ketoacyl_synth_N"/>
</dbReference>
<dbReference type="Gene3D" id="3.40.47.10">
    <property type="match status" value="1"/>
</dbReference>
<dbReference type="RefSeq" id="WP_285451699.1">
    <property type="nucleotide sequence ID" value="NZ_CP127173.1"/>
</dbReference>
<dbReference type="InterPro" id="IPR050091">
    <property type="entry name" value="PKS_NRPS_Biosynth_Enz"/>
</dbReference>
<sequence>MSGKPGSDAIAIVGMGCRYAGAGSASQFWDNLRSGRDRFTRGAPVPPGDGPRDIAAWGFIPDRDLYDAGLVGYTRETAERDPQHGMLFEAMWAAAEDAGLRLSDIGRSTAVYAGVSRTKHVVRGTFEETADLDATFAGPHFSYFHDLQAESIMIDASCATGLVVVHLACQSLRLGASDYAFAGGVAVMETDGTYEYTPNGIYSSEGVCRPFDRASTGTVPGDGVGAVLLRRLEDALADGDPIHAVIRSTVVDNDGRQKAGFTIPGVPGKIRVVERALAEAGVTGADLGYVEAHGVGIPMNDQIEATALTEALGSAGQPLAVGSVKASIGHTDTAAGLAALIKTAYAVEHGYLPATPNTADPIEELTAGGDRFSILPEGRDWTPPGPRRAGVMSAGIGGTNAFAIVEQVPC</sequence>
<dbReference type="PANTHER" id="PTHR43775:SF37">
    <property type="entry name" value="SI:DKEY-61P9.11"/>
    <property type="match status" value="1"/>
</dbReference>
<dbReference type="InterPro" id="IPR020841">
    <property type="entry name" value="PKS_Beta-ketoAc_synthase_dom"/>
</dbReference>
<comment type="similarity">
    <text evidence="3">Belongs to the thiolase-like superfamily. Beta-ketoacyl-ACP synthases family.</text>
</comment>
<organism evidence="5 6">
    <name type="scientific">Amycolatopsis nalaikhensis</name>
    <dbReference type="NCBI Taxonomy" id="715472"/>
    <lineage>
        <taxon>Bacteria</taxon>
        <taxon>Bacillati</taxon>
        <taxon>Actinomycetota</taxon>
        <taxon>Actinomycetes</taxon>
        <taxon>Pseudonocardiales</taxon>
        <taxon>Pseudonocardiaceae</taxon>
        <taxon>Amycolatopsis</taxon>
    </lineage>
</organism>
<evidence type="ECO:0000313" key="6">
    <source>
        <dbReference type="Proteomes" id="UP001227101"/>
    </source>
</evidence>
<feature type="domain" description="Ketosynthase family 3 (KS3)" evidence="4">
    <location>
        <begin position="7"/>
        <end position="407"/>
    </location>
</feature>
<dbReference type="Pfam" id="PF00109">
    <property type="entry name" value="ketoacyl-synt"/>
    <property type="match status" value="1"/>
</dbReference>
<dbReference type="SMART" id="SM00825">
    <property type="entry name" value="PKS_KS"/>
    <property type="match status" value="1"/>
</dbReference>
<keyword evidence="1" id="KW-0596">Phosphopantetheine</keyword>
<dbReference type="Proteomes" id="UP001227101">
    <property type="component" value="Chromosome"/>
</dbReference>
<dbReference type="PROSITE" id="PS52004">
    <property type="entry name" value="KS3_2"/>
    <property type="match status" value="1"/>
</dbReference>
<evidence type="ECO:0000256" key="3">
    <source>
        <dbReference type="RuleBase" id="RU003694"/>
    </source>
</evidence>
<protein>
    <submittedName>
        <fullName evidence="5">Polyketide synthase</fullName>
    </submittedName>
</protein>
<evidence type="ECO:0000256" key="1">
    <source>
        <dbReference type="ARBA" id="ARBA00022450"/>
    </source>
</evidence>
<evidence type="ECO:0000259" key="4">
    <source>
        <dbReference type="PROSITE" id="PS52004"/>
    </source>
</evidence>
<evidence type="ECO:0000313" key="5">
    <source>
        <dbReference type="EMBL" id="WIV54926.1"/>
    </source>
</evidence>
<dbReference type="InterPro" id="IPR016039">
    <property type="entry name" value="Thiolase-like"/>
</dbReference>
<dbReference type="SUPFAM" id="SSF53901">
    <property type="entry name" value="Thiolase-like"/>
    <property type="match status" value="1"/>
</dbReference>
<reference evidence="5 6" key="1">
    <citation type="submission" date="2023-06" db="EMBL/GenBank/DDBJ databases">
        <authorList>
            <person name="Oyuntsetseg B."/>
            <person name="Kim S.B."/>
        </authorList>
    </citation>
    <scope>NUCLEOTIDE SEQUENCE [LARGE SCALE GENOMIC DNA]</scope>
    <source>
        <strain evidence="5 6">2-2</strain>
    </source>
</reference>
<keyword evidence="3" id="KW-0808">Transferase</keyword>
<dbReference type="PANTHER" id="PTHR43775">
    <property type="entry name" value="FATTY ACID SYNTHASE"/>
    <property type="match status" value="1"/>
</dbReference>
<dbReference type="EMBL" id="CP127173">
    <property type="protein sequence ID" value="WIV54926.1"/>
    <property type="molecule type" value="Genomic_DNA"/>
</dbReference>
<evidence type="ECO:0000256" key="2">
    <source>
        <dbReference type="ARBA" id="ARBA00022553"/>
    </source>
</evidence>
<gene>
    <name evidence="5" type="ORF">QP939_39805</name>
</gene>
<keyword evidence="6" id="KW-1185">Reference proteome</keyword>
<dbReference type="InterPro" id="IPR014031">
    <property type="entry name" value="Ketoacyl_synth_C"/>
</dbReference>
<keyword evidence="2" id="KW-0597">Phosphoprotein</keyword>
<dbReference type="CDD" id="cd00833">
    <property type="entry name" value="PKS"/>
    <property type="match status" value="1"/>
</dbReference>
<proteinExistence type="inferred from homology"/>
<dbReference type="Pfam" id="PF02801">
    <property type="entry name" value="Ketoacyl-synt_C"/>
    <property type="match status" value="1"/>
</dbReference>
<name>A0ABY8XH32_9PSEU</name>